<evidence type="ECO:0008006" key="4">
    <source>
        <dbReference type="Google" id="ProtNLM"/>
    </source>
</evidence>
<dbReference type="EMBL" id="OMOD01000190">
    <property type="protein sequence ID" value="SPF49491.1"/>
    <property type="molecule type" value="Genomic_DNA"/>
</dbReference>
<dbReference type="Proteomes" id="UP000238701">
    <property type="component" value="Unassembled WGS sequence"/>
</dbReference>
<dbReference type="InterPro" id="IPR021314">
    <property type="entry name" value="DUF2911"/>
</dbReference>
<name>A0A2U3LC38_9BACT</name>
<dbReference type="Pfam" id="PF11138">
    <property type="entry name" value="DUF2911"/>
    <property type="match status" value="1"/>
</dbReference>
<sequence length="169" mass="18313">MSAPIVWRAVLISLLISLLWVPWLSAQAGNPPGSTTSCNLEDGRQVYIRYNPVTAREKVANGKPWSPGGTPMTLFTEAQLMLGSSTIPIGAYTVYPIPARDHWTLVVNKNVTPGAAYDEKQDIARATMETDQVAQSSDALEVAFAHVGARCTLRIYIGKTASFADFTAK</sequence>
<accession>A0A2U3LC38</accession>
<evidence type="ECO:0000256" key="1">
    <source>
        <dbReference type="SAM" id="SignalP"/>
    </source>
</evidence>
<gene>
    <name evidence="2" type="ORF">SBA1_910039</name>
</gene>
<evidence type="ECO:0000313" key="2">
    <source>
        <dbReference type="EMBL" id="SPF49491.1"/>
    </source>
</evidence>
<reference evidence="3" key="1">
    <citation type="submission" date="2018-02" db="EMBL/GenBank/DDBJ databases">
        <authorList>
            <person name="Hausmann B."/>
        </authorList>
    </citation>
    <scope>NUCLEOTIDE SEQUENCE [LARGE SCALE GENOMIC DNA]</scope>
    <source>
        <strain evidence="3">Peat soil MAG SbA1</strain>
    </source>
</reference>
<feature type="signal peptide" evidence="1">
    <location>
        <begin position="1"/>
        <end position="28"/>
    </location>
</feature>
<protein>
    <recommendedName>
        <fullName evidence="4">DUF2911 domain-containing protein</fullName>
    </recommendedName>
</protein>
<keyword evidence="1" id="KW-0732">Signal</keyword>
<evidence type="ECO:0000313" key="3">
    <source>
        <dbReference type="Proteomes" id="UP000238701"/>
    </source>
</evidence>
<organism evidence="2 3">
    <name type="scientific">Candidatus Sulfotelmatobacter kueseliae</name>
    <dbReference type="NCBI Taxonomy" id="2042962"/>
    <lineage>
        <taxon>Bacteria</taxon>
        <taxon>Pseudomonadati</taxon>
        <taxon>Acidobacteriota</taxon>
        <taxon>Terriglobia</taxon>
        <taxon>Terriglobales</taxon>
        <taxon>Candidatus Korobacteraceae</taxon>
        <taxon>Candidatus Sulfotelmatobacter</taxon>
    </lineage>
</organism>
<proteinExistence type="predicted"/>
<feature type="chain" id="PRO_5015570886" description="DUF2911 domain-containing protein" evidence="1">
    <location>
        <begin position="29"/>
        <end position="169"/>
    </location>
</feature>
<dbReference type="AlphaFoldDB" id="A0A2U3LC38"/>